<name>A0ACC2XXA3_9TREE</name>
<comment type="caution">
    <text evidence="1">The sequence shown here is derived from an EMBL/GenBank/DDBJ whole genome shotgun (WGS) entry which is preliminary data.</text>
</comment>
<reference evidence="1" key="1">
    <citation type="submission" date="2023-04" db="EMBL/GenBank/DDBJ databases">
        <title>Draft Genome sequencing of Naganishia species isolated from polar environments using Oxford Nanopore Technology.</title>
        <authorList>
            <person name="Leo P."/>
            <person name="Venkateswaran K."/>
        </authorList>
    </citation>
    <scope>NUCLEOTIDE SEQUENCE</scope>
    <source>
        <strain evidence="1">DBVPG 5303</strain>
    </source>
</reference>
<evidence type="ECO:0000313" key="1">
    <source>
        <dbReference type="EMBL" id="KAJ9128086.1"/>
    </source>
</evidence>
<evidence type="ECO:0000313" key="2">
    <source>
        <dbReference type="Proteomes" id="UP001234202"/>
    </source>
</evidence>
<accession>A0ACC2XXA3</accession>
<keyword evidence="2" id="KW-1185">Reference proteome</keyword>
<protein>
    <submittedName>
        <fullName evidence="1">Uncharacterized protein</fullName>
    </submittedName>
</protein>
<proteinExistence type="predicted"/>
<gene>
    <name evidence="1" type="ORF">QFC24_000377</name>
</gene>
<dbReference type="Proteomes" id="UP001234202">
    <property type="component" value="Unassembled WGS sequence"/>
</dbReference>
<dbReference type="EMBL" id="JASBWV010000001">
    <property type="protein sequence ID" value="KAJ9128086.1"/>
    <property type="molecule type" value="Genomic_DNA"/>
</dbReference>
<sequence length="897" mass="101453">MDTSVFSDEGKLASLGQQPILLQDLDINSSPDYQQPRRDVLANLLAEDQEKDMMRDMATQFSGGNITQQSLDLVNLCIPLINARVVKAVEHRNSAPVVGLDDNANLVKLRPSKTFPDGLLARPQNCSGYSVWELIHAVAFDDNEKQGEKRDYVGQTSNASRRKEEHRRKADDKEGVNTMVADLNIKGIPYKFEVFHRFRLGTTELQRLALETSVIACAGTSLDMIPGRRGRGLQFNSISAVFTGRLNRGFTIWPVRAAYLRYLVLSYSECQAKRSTMPAKIGTSTNPEAMERFERSWRSILGPEIVALLQDADCSVKEFVNDVLFSRTTLTIRDYLDITYGIPDRISTPSRMSSCAGKMKGTDKNVTRAAREVQSARNEEGGIDCQEATQLLPQFWSWTSGSQLHSKERIMSDAELQEQIRKWTKIHELRSIPATRSWEQAKWSAIDVNKIQSTSPTFRPAAPSRSESSPAAVDPGILEFNREISVTEEVRQMALTDRSVRKRYIISVAKRLYLDNPRRAQSGYGRRIALDPNRGSSDKLGLLEFLNLPGQHFTLDEVKEAIDESQVFIRIGYLIEKIHPAEHARELEVRLQACRTAAAEHGIGDEASDSFIVYLAHGINSRFMHWLWPPTKDHRGQGVVNLQFRYDPTAAPPSIADLEAAVEDALMPWGCDKDDIRGAIHHSDSTWKGVLAGILVDRFPAADIWGCNLSHLLKQKSTRYPAWDFKKHEGQEFKRRCDATRQKRESENQARIRELELASDVVPTLEDCMFDHVDRMRLPLGFVRWPADRSVLESCLDEVAQRRGGEPWPVLNACNTQDKRASRRDSILRSQGVFDELYIAYCLKQNAIAHPNGNLERANFRRAAMRYLEWRVSIPLDATEAPGMNRWQGSELVTLAE</sequence>
<organism evidence="1 2">
    <name type="scientific">Naganishia onofrii</name>
    <dbReference type="NCBI Taxonomy" id="1851511"/>
    <lineage>
        <taxon>Eukaryota</taxon>
        <taxon>Fungi</taxon>
        <taxon>Dikarya</taxon>
        <taxon>Basidiomycota</taxon>
        <taxon>Agaricomycotina</taxon>
        <taxon>Tremellomycetes</taxon>
        <taxon>Filobasidiales</taxon>
        <taxon>Filobasidiaceae</taxon>
        <taxon>Naganishia</taxon>
    </lineage>
</organism>